<name>A0ABS5FT73_9BRAD</name>
<proteinExistence type="predicted"/>
<keyword evidence="2" id="KW-0472">Membrane</keyword>
<feature type="transmembrane region" description="Helical" evidence="2">
    <location>
        <begin position="56"/>
        <end position="73"/>
    </location>
</feature>
<feature type="transmembrane region" description="Helical" evidence="2">
    <location>
        <begin position="6"/>
        <end position="24"/>
    </location>
</feature>
<reference evidence="4" key="1">
    <citation type="journal article" date="2021" name="ISME J.">
        <title>Evolutionary origin and ecological implication of a unique nif island in free-living Bradyrhizobium lineages.</title>
        <authorList>
            <person name="Tao J."/>
        </authorList>
    </citation>
    <scope>NUCLEOTIDE SEQUENCE [LARGE SCALE GENOMIC DNA]</scope>
    <source>
        <strain evidence="4">SZCCT0434</strain>
    </source>
</reference>
<keyword evidence="2" id="KW-1133">Transmembrane helix</keyword>
<evidence type="ECO:0000313" key="4">
    <source>
        <dbReference type="Proteomes" id="UP001315278"/>
    </source>
</evidence>
<organism evidence="3 4">
    <name type="scientific">Bradyrhizobium jicamae</name>
    <dbReference type="NCBI Taxonomy" id="280332"/>
    <lineage>
        <taxon>Bacteria</taxon>
        <taxon>Pseudomonadati</taxon>
        <taxon>Pseudomonadota</taxon>
        <taxon>Alphaproteobacteria</taxon>
        <taxon>Hyphomicrobiales</taxon>
        <taxon>Nitrobacteraceae</taxon>
        <taxon>Bradyrhizobium</taxon>
    </lineage>
</organism>
<evidence type="ECO:0000256" key="2">
    <source>
        <dbReference type="SAM" id="Phobius"/>
    </source>
</evidence>
<feature type="compositionally biased region" description="Basic and acidic residues" evidence="1">
    <location>
        <begin position="86"/>
        <end position="95"/>
    </location>
</feature>
<keyword evidence="4" id="KW-1185">Reference proteome</keyword>
<comment type="caution">
    <text evidence="3">The sequence shown here is derived from an EMBL/GenBank/DDBJ whole genome shotgun (WGS) entry which is preliminary data.</text>
</comment>
<dbReference type="EMBL" id="JAFCJH010000047">
    <property type="protein sequence ID" value="MBR0800012.1"/>
    <property type="molecule type" value="Genomic_DNA"/>
</dbReference>
<protein>
    <submittedName>
        <fullName evidence="3">Uncharacterized protein</fullName>
    </submittedName>
</protein>
<evidence type="ECO:0000313" key="3">
    <source>
        <dbReference type="EMBL" id="MBR0800012.1"/>
    </source>
</evidence>
<evidence type="ECO:0000256" key="1">
    <source>
        <dbReference type="SAM" id="MobiDB-lite"/>
    </source>
</evidence>
<feature type="region of interest" description="Disordered" evidence="1">
    <location>
        <begin position="75"/>
        <end position="95"/>
    </location>
</feature>
<gene>
    <name evidence="3" type="ORF">JQ615_32065</name>
</gene>
<sequence>MTCLIVAFGLIVICLYIYAVRHIRDKRPEDVSRAMIVVTVITGALLLIIGGYSNEQIAPAFGLFGTIIGYMLGRMSQPHPPTKETPSTEKDDPRS</sequence>
<dbReference type="Proteomes" id="UP001315278">
    <property type="component" value="Unassembled WGS sequence"/>
</dbReference>
<keyword evidence="2" id="KW-0812">Transmembrane</keyword>
<feature type="transmembrane region" description="Helical" evidence="2">
    <location>
        <begin position="31"/>
        <end position="50"/>
    </location>
</feature>
<dbReference type="RefSeq" id="WP_212494602.1">
    <property type="nucleotide sequence ID" value="NZ_JAFCJH010000047.1"/>
</dbReference>
<accession>A0ABS5FT73</accession>